<comment type="caution">
    <text evidence="16">The sequence shown here is derived from an EMBL/GenBank/DDBJ whole genome shotgun (WGS) entry which is preliminary data.</text>
</comment>
<evidence type="ECO:0000256" key="5">
    <source>
        <dbReference type="ARBA" id="ARBA00012369"/>
    </source>
</evidence>
<organism evidence="16 17">
    <name type="scientific">Oedothorax gibbosus</name>
    <dbReference type="NCBI Taxonomy" id="931172"/>
    <lineage>
        <taxon>Eukaryota</taxon>
        <taxon>Metazoa</taxon>
        <taxon>Ecdysozoa</taxon>
        <taxon>Arthropoda</taxon>
        <taxon>Chelicerata</taxon>
        <taxon>Arachnida</taxon>
        <taxon>Araneae</taxon>
        <taxon>Araneomorphae</taxon>
        <taxon>Entelegynae</taxon>
        <taxon>Araneoidea</taxon>
        <taxon>Linyphiidae</taxon>
        <taxon>Erigoninae</taxon>
        <taxon>Oedothorax</taxon>
    </lineage>
</organism>
<dbReference type="InterPro" id="IPR036691">
    <property type="entry name" value="Endo/exonu/phosph_ase_sf"/>
</dbReference>
<evidence type="ECO:0000256" key="7">
    <source>
        <dbReference type="ARBA" id="ARBA00022723"/>
    </source>
</evidence>
<dbReference type="Proteomes" id="UP000827092">
    <property type="component" value="Unassembled WGS sequence"/>
</dbReference>
<keyword evidence="7" id="KW-0479">Metal-binding</keyword>
<feature type="transmembrane region" description="Helical" evidence="14">
    <location>
        <begin position="321"/>
        <end position="344"/>
    </location>
</feature>
<dbReference type="GO" id="GO:0006665">
    <property type="term" value="P:sphingolipid metabolic process"/>
    <property type="evidence" value="ECO:0007669"/>
    <property type="project" value="UniProtKB-KW"/>
</dbReference>
<dbReference type="GO" id="GO:0046872">
    <property type="term" value="F:metal ion binding"/>
    <property type="evidence" value="ECO:0007669"/>
    <property type="project" value="UniProtKB-KW"/>
</dbReference>
<evidence type="ECO:0000256" key="3">
    <source>
        <dbReference type="ARBA" id="ARBA00004991"/>
    </source>
</evidence>
<evidence type="ECO:0000259" key="15">
    <source>
        <dbReference type="Pfam" id="PF03372"/>
    </source>
</evidence>
<dbReference type="InterPro" id="IPR038772">
    <property type="entry name" value="Sph/SMPD2-like"/>
</dbReference>
<feature type="transmembrane region" description="Helical" evidence="14">
    <location>
        <begin position="296"/>
        <end position="315"/>
    </location>
</feature>
<evidence type="ECO:0000256" key="11">
    <source>
        <dbReference type="ARBA" id="ARBA00022989"/>
    </source>
</evidence>
<keyword evidence="6 14" id="KW-0812">Transmembrane</keyword>
<dbReference type="InterPro" id="IPR005135">
    <property type="entry name" value="Endo/exonuclease/phosphatase"/>
</dbReference>
<dbReference type="Gene3D" id="3.60.10.10">
    <property type="entry name" value="Endonuclease/exonuclease/phosphatase"/>
    <property type="match status" value="1"/>
</dbReference>
<evidence type="ECO:0000256" key="13">
    <source>
        <dbReference type="ARBA" id="ARBA00023136"/>
    </source>
</evidence>
<keyword evidence="12" id="KW-0443">Lipid metabolism</keyword>
<protein>
    <recommendedName>
        <fullName evidence="5">sphingomyelin phosphodiesterase</fullName>
        <ecNumber evidence="5">3.1.4.12</ecNumber>
    </recommendedName>
</protein>
<keyword evidence="17" id="KW-1185">Reference proteome</keyword>
<keyword evidence="9" id="KW-0460">Magnesium</keyword>
<dbReference type="GO" id="GO:0004767">
    <property type="term" value="F:sphingomyelin phosphodiesterase activity"/>
    <property type="evidence" value="ECO:0007669"/>
    <property type="project" value="UniProtKB-EC"/>
</dbReference>
<sequence>MEAIAAHIASSNYDFVFLQEVWNEGDFQLICKKAADVLPYSFYFYSGVLGSGVCILSKSIIVDAAQYQYTLNGYAHKILHGDWYGGKVVGMCKVLHHGLKINLYVTHLHAEYNAFHDQYLPHRVAQAFEFSQYVRMTSESADLSIVAGDFNTEPTDLPYKIIIHNAKCLDAYTSQTGSPVTDSTCVRTTCGHPNNLYTTKKELNDCPTGKRIDYILYKCGPGTYVKCLSCETPLGNIGPESNVPYSDHEAVVAQLHVFKSLDAPKQPENPKARLEAIDGSHNILRKSLKELQKSRLVYVLLSFLLLALLVLTCLIDNIGLLGILLLFFQFLATLVLAFCLWMALIAHKIEYSALTSACKAMCVLTNGLMNEYNDAMSTGYQSPMTPQDIIL</sequence>
<keyword evidence="10" id="KW-0746">Sphingolipid metabolism</keyword>
<evidence type="ECO:0000256" key="9">
    <source>
        <dbReference type="ARBA" id="ARBA00022842"/>
    </source>
</evidence>
<comment type="subcellular location">
    <subcellularLocation>
        <location evidence="1">Membrane</location>
        <topology evidence="1">Multi-pass membrane protein</topology>
    </subcellularLocation>
</comment>
<keyword evidence="11 14" id="KW-1133">Transmembrane helix</keyword>
<feature type="domain" description="Endonuclease/exonuclease/phosphatase" evidence="15">
    <location>
        <begin position="2"/>
        <end position="218"/>
    </location>
</feature>
<evidence type="ECO:0000256" key="8">
    <source>
        <dbReference type="ARBA" id="ARBA00022801"/>
    </source>
</evidence>
<reference evidence="16 17" key="1">
    <citation type="journal article" date="2022" name="Nat. Ecol. Evol.">
        <title>A masculinizing supergene underlies an exaggerated male reproductive morph in a spider.</title>
        <authorList>
            <person name="Hendrickx F."/>
            <person name="De Corte Z."/>
            <person name="Sonet G."/>
            <person name="Van Belleghem S.M."/>
            <person name="Kostlbacher S."/>
            <person name="Vangestel C."/>
        </authorList>
    </citation>
    <scope>NUCLEOTIDE SEQUENCE [LARGE SCALE GENOMIC DNA]</scope>
    <source>
        <strain evidence="16">W744_W776</strain>
    </source>
</reference>
<feature type="transmembrane region" description="Helical" evidence="14">
    <location>
        <begin position="42"/>
        <end position="61"/>
    </location>
</feature>
<dbReference type="SUPFAM" id="SSF56219">
    <property type="entry name" value="DNase I-like"/>
    <property type="match status" value="1"/>
</dbReference>
<evidence type="ECO:0000256" key="14">
    <source>
        <dbReference type="SAM" id="Phobius"/>
    </source>
</evidence>
<name>A0AAV6VH54_9ARAC</name>
<gene>
    <name evidence="16" type="ORF">JTE90_029626</name>
</gene>
<dbReference type="Pfam" id="PF03372">
    <property type="entry name" value="Exo_endo_phos"/>
    <property type="match status" value="1"/>
</dbReference>
<evidence type="ECO:0000256" key="6">
    <source>
        <dbReference type="ARBA" id="ARBA00022692"/>
    </source>
</evidence>
<evidence type="ECO:0000256" key="10">
    <source>
        <dbReference type="ARBA" id="ARBA00022919"/>
    </source>
</evidence>
<evidence type="ECO:0000313" key="17">
    <source>
        <dbReference type="Proteomes" id="UP000827092"/>
    </source>
</evidence>
<dbReference type="PANTHER" id="PTHR16320:SF24">
    <property type="entry name" value="PHOSPHODIESTERASE, PUTATIVE-RELATED"/>
    <property type="match status" value="1"/>
</dbReference>
<accession>A0AAV6VH54</accession>
<dbReference type="EMBL" id="JAFNEN010000094">
    <property type="protein sequence ID" value="KAG8195046.1"/>
    <property type="molecule type" value="Genomic_DNA"/>
</dbReference>
<dbReference type="EC" id="3.1.4.12" evidence="5"/>
<comment type="similarity">
    <text evidence="4">Belongs to the neutral sphingomyelinase family.</text>
</comment>
<proteinExistence type="inferred from homology"/>
<evidence type="ECO:0000256" key="1">
    <source>
        <dbReference type="ARBA" id="ARBA00004141"/>
    </source>
</evidence>
<comment type="pathway">
    <text evidence="2">Lipid metabolism; sphingolipid metabolism.</text>
</comment>
<keyword evidence="8" id="KW-0378">Hydrolase</keyword>
<evidence type="ECO:0000256" key="12">
    <source>
        <dbReference type="ARBA" id="ARBA00023098"/>
    </source>
</evidence>
<keyword evidence="13 14" id="KW-0472">Membrane</keyword>
<evidence type="ECO:0000256" key="4">
    <source>
        <dbReference type="ARBA" id="ARBA00006335"/>
    </source>
</evidence>
<evidence type="ECO:0000256" key="2">
    <source>
        <dbReference type="ARBA" id="ARBA00004760"/>
    </source>
</evidence>
<comment type="pathway">
    <text evidence="3">Sphingolipid metabolism.</text>
</comment>
<dbReference type="GO" id="GO:0016020">
    <property type="term" value="C:membrane"/>
    <property type="evidence" value="ECO:0007669"/>
    <property type="project" value="UniProtKB-SubCell"/>
</dbReference>
<dbReference type="AlphaFoldDB" id="A0AAV6VH54"/>
<dbReference type="PANTHER" id="PTHR16320">
    <property type="entry name" value="SPHINGOMYELINASE FAMILY MEMBER"/>
    <property type="match status" value="1"/>
</dbReference>
<evidence type="ECO:0000313" key="16">
    <source>
        <dbReference type="EMBL" id="KAG8195046.1"/>
    </source>
</evidence>